<name>A0A455T043_9CHLR</name>
<keyword evidence="5 6" id="KW-0560">Oxidoreductase</keyword>
<dbReference type="PROSITE" id="PS00073">
    <property type="entry name" value="ACYL_COA_DH_2"/>
    <property type="match status" value="1"/>
</dbReference>
<protein>
    <submittedName>
        <fullName evidence="10">Acyl-CoA dehydrogenase</fullName>
    </submittedName>
</protein>
<dbReference type="CDD" id="cd01158">
    <property type="entry name" value="SCAD_SBCAD"/>
    <property type="match status" value="1"/>
</dbReference>
<dbReference type="GO" id="GO:0050660">
    <property type="term" value="F:flavin adenine dinucleotide binding"/>
    <property type="evidence" value="ECO:0007669"/>
    <property type="project" value="InterPro"/>
</dbReference>
<dbReference type="FunFam" id="1.20.140.10:FF:000004">
    <property type="entry name" value="Acyl-CoA dehydrogenase FadE25"/>
    <property type="match status" value="1"/>
</dbReference>
<dbReference type="SUPFAM" id="SSF47203">
    <property type="entry name" value="Acyl-CoA dehydrogenase C-terminal domain-like"/>
    <property type="match status" value="1"/>
</dbReference>
<dbReference type="InterPro" id="IPR009100">
    <property type="entry name" value="AcylCoA_DH/oxidase_NM_dom_sf"/>
</dbReference>
<dbReference type="SUPFAM" id="SSF56645">
    <property type="entry name" value="Acyl-CoA dehydrogenase NM domain-like"/>
    <property type="match status" value="1"/>
</dbReference>
<dbReference type="InterPro" id="IPR037069">
    <property type="entry name" value="AcylCoA_DH/ox_N_sf"/>
</dbReference>
<dbReference type="Gene3D" id="1.10.540.10">
    <property type="entry name" value="Acyl-CoA dehydrogenase/oxidase, N-terminal domain"/>
    <property type="match status" value="1"/>
</dbReference>
<evidence type="ECO:0000259" key="9">
    <source>
        <dbReference type="Pfam" id="PF02771"/>
    </source>
</evidence>
<evidence type="ECO:0000256" key="5">
    <source>
        <dbReference type="ARBA" id="ARBA00023002"/>
    </source>
</evidence>
<dbReference type="PIRSF" id="PIRSF016578">
    <property type="entry name" value="HsaA"/>
    <property type="match status" value="1"/>
</dbReference>
<dbReference type="Gene3D" id="2.40.110.10">
    <property type="entry name" value="Butyryl-CoA Dehydrogenase, subunit A, domain 2"/>
    <property type="match status" value="1"/>
</dbReference>
<dbReference type="InterPro" id="IPR036250">
    <property type="entry name" value="AcylCo_DH-like_C"/>
</dbReference>
<proteinExistence type="inferred from homology"/>
<dbReference type="PROSITE" id="PS00072">
    <property type="entry name" value="ACYL_COA_DH_1"/>
    <property type="match status" value="1"/>
</dbReference>
<dbReference type="AlphaFoldDB" id="A0A455T043"/>
<gene>
    <name evidence="10" type="ORF">KTA_09100</name>
</gene>
<dbReference type="Gene3D" id="1.20.140.10">
    <property type="entry name" value="Butyryl-CoA Dehydrogenase, subunit A, domain 3"/>
    <property type="match status" value="1"/>
</dbReference>
<dbReference type="Pfam" id="PF02770">
    <property type="entry name" value="Acyl-CoA_dh_M"/>
    <property type="match status" value="1"/>
</dbReference>
<dbReference type="InterPro" id="IPR046373">
    <property type="entry name" value="Acyl-CoA_Oxase/DH_mid-dom_sf"/>
</dbReference>
<dbReference type="Pfam" id="PF02771">
    <property type="entry name" value="Acyl-CoA_dh_N"/>
    <property type="match status" value="1"/>
</dbReference>
<reference evidence="10" key="1">
    <citation type="submission" date="2018-12" db="EMBL/GenBank/DDBJ databases">
        <title>Novel natural products biosynthetic potential of the class Ktedonobacteria.</title>
        <authorList>
            <person name="Zheng Y."/>
            <person name="Saitou A."/>
            <person name="Wang C.M."/>
            <person name="Toyoda A."/>
            <person name="Minakuchi Y."/>
            <person name="Sekiguchi Y."/>
            <person name="Ueda K."/>
            <person name="Takano H."/>
            <person name="Sakai Y."/>
            <person name="Yokota A."/>
            <person name="Yabe S."/>
        </authorList>
    </citation>
    <scope>NUCLEOTIDE SEQUENCE</scope>
    <source>
        <strain evidence="10">A3-2</strain>
    </source>
</reference>
<comment type="similarity">
    <text evidence="2 6">Belongs to the acyl-CoA dehydrogenase family.</text>
</comment>
<dbReference type="FunFam" id="1.10.540.10:FF:000002">
    <property type="entry name" value="Acyl-CoA dehydrogenase FadE19"/>
    <property type="match status" value="1"/>
</dbReference>
<dbReference type="PANTHER" id="PTHR43884:SF12">
    <property type="entry name" value="ISOVALERYL-COA DEHYDROGENASE, MITOCHONDRIAL-RELATED"/>
    <property type="match status" value="1"/>
</dbReference>
<dbReference type="PANTHER" id="PTHR43884">
    <property type="entry name" value="ACYL-COA DEHYDROGENASE"/>
    <property type="match status" value="1"/>
</dbReference>
<evidence type="ECO:0000256" key="4">
    <source>
        <dbReference type="ARBA" id="ARBA00022827"/>
    </source>
</evidence>
<evidence type="ECO:0000256" key="2">
    <source>
        <dbReference type="ARBA" id="ARBA00009347"/>
    </source>
</evidence>
<dbReference type="InterPro" id="IPR006091">
    <property type="entry name" value="Acyl-CoA_Oxase/DH_mid-dom"/>
</dbReference>
<keyword evidence="3 6" id="KW-0285">Flavoprotein</keyword>
<evidence type="ECO:0000259" key="7">
    <source>
        <dbReference type="Pfam" id="PF00441"/>
    </source>
</evidence>
<dbReference type="EMBL" id="AP019377">
    <property type="protein sequence ID" value="BBH92711.1"/>
    <property type="molecule type" value="Genomic_DNA"/>
</dbReference>
<feature type="domain" description="Acyl-CoA dehydrogenase/oxidase C-terminal" evidence="7">
    <location>
        <begin position="229"/>
        <end position="379"/>
    </location>
</feature>
<evidence type="ECO:0000256" key="6">
    <source>
        <dbReference type="RuleBase" id="RU362125"/>
    </source>
</evidence>
<dbReference type="GO" id="GO:0003995">
    <property type="term" value="F:acyl-CoA dehydrogenase activity"/>
    <property type="evidence" value="ECO:0007669"/>
    <property type="project" value="InterPro"/>
</dbReference>
<evidence type="ECO:0000259" key="8">
    <source>
        <dbReference type="Pfam" id="PF02770"/>
    </source>
</evidence>
<dbReference type="Pfam" id="PF00441">
    <property type="entry name" value="Acyl-CoA_dh_1"/>
    <property type="match status" value="1"/>
</dbReference>
<feature type="domain" description="Acyl-CoA dehydrogenase/oxidase N-terminal" evidence="9">
    <location>
        <begin position="7"/>
        <end position="118"/>
    </location>
</feature>
<evidence type="ECO:0000256" key="1">
    <source>
        <dbReference type="ARBA" id="ARBA00001974"/>
    </source>
</evidence>
<dbReference type="FunFam" id="2.40.110.10:FF:000001">
    <property type="entry name" value="Acyl-CoA dehydrogenase, mitochondrial"/>
    <property type="match status" value="1"/>
</dbReference>
<dbReference type="InterPro" id="IPR006089">
    <property type="entry name" value="Acyl-CoA_DH_CS"/>
</dbReference>
<evidence type="ECO:0000313" key="10">
    <source>
        <dbReference type="EMBL" id="BBH92711.1"/>
    </source>
</evidence>
<organism evidence="10">
    <name type="scientific">Thermogemmatispora argillosa</name>
    <dbReference type="NCBI Taxonomy" id="2045280"/>
    <lineage>
        <taxon>Bacteria</taxon>
        <taxon>Bacillati</taxon>
        <taxon>Chloroflexota</taxon>
        <taxon>Ktedonobacteria</taxon>
        <taxon>Thermogemmatisporales</taxon>
        <taxon>Thermogemmatisporaceae</taxon>
        <taxon>Thermogemmatispora</taxon>
    </lineage>
</organism>
<comment type="cofactor">
    <cofactor evidence="1 6">
        <name>FAD</name>
        <dbReference type="ChEBI" id="CHEBI:57692"/>
    </cofactor>
</comment>
<sequence length="384" mass="41898">MAVSHLSPEEEELIAAIREIATERVAPRAAEIDRTGEFPWDMKELLAQQDIYAMPFPVEYGGLGSTKLAVVRAIEELSRCCATTGLLLAVQQLGAMPILLAGSEEQKRKYLPPLARGEWLAAFGLTEAGSGSDAAAMRTVAVRKGDRYILNGSKRFITNGGLAQVNTVFALTDPQAGTHGISAFIVERDFPGFAVGRIEDKMGIKGSQTAELIFNDCEVPAENLIGREGEGFRIAMRTLDRTRPGIGAQAVGIAQGALDLAVSYAKQRVQFGRPIAENQGIQFMLADMATKVEAARLLVYNVAEMIDRGEERFTMYSSMAKMFASDIAMEVTSDAIQILGGYGYMKEYPAERMLRDAKITQIYEGTNQIQRLVIARELLARTSA</sequence>
<keyword evidence="4 6" id="KW-0274">FAD</keyword>
<feature type="domain" description="Acyl-CoA oxidase/dehydrogenase middle" evidence="8">
    <location>
        <begin position="122"/>
        <end position="217"/>
    </location>
</feature>
<accession>A0A455T043</accession>
<evidence type="ECO:0000256" key="3">
    <source>
        <dbReference type="ARBA" id="ARBA00022630"/>
    </source>
</evidence>
<dbReference type="InterPro" id="IPR013786">
    <property type="entry name" value="AcylCoA_DH/ox_N"/>
</dbReference>
<dbReference type="InterPro" id="IPR009075">
    <property type="entry name" value="AcylCo_DH/oxidase_C"/>
</dbReference>